<evidence type="ECO:0000313" key="2">
    <source>
        <dbReference type="EMBL" id="CCG03627.1"/>
    </source>
</evidence>
<gene>
    <name evidence="2" type="ordered locus">BLASA_2755</name>
</gene>
<protein>
    <recommendedName>
        <fullName evidence="4">Peptidase M4</fullName>
    </recommendedName>
</protein>
<feature type="region of interest" description="Disordered" evidence="1">
    <location>
        <begin position="436"/>
        <end position="466"/>
    </location>
</feature>
<reference evidence="2 3" key="1">
    <citation type="journal article" date="2012" name="J. Bacteriol.">
        <title>Genome Sequence of Blastococcus saxobsidens DD2, a Stone-Inhabiting Bacterium.</title>
        <authorList>
            <person name="Chouaia B."/>
            <person name="Crotti E."/>
            <person name="Brusetti L."/>
            <person name="Daffonchio D."/>
            <person name="Essoussi I."/>
            <person name="Nouioui I."/>
            <person name="Sbissi I."/>
            <person name="Ghodhbane-Gtari F."/>
            <person name="Gtari M."/>
            <person name="Vacherie B."/>
            <person name="Barbe V."/>
            <person name="Medigue C."/>
            <person name="Gury J."/>
            <person name="Pujic P."/>
            <person name="Normand P."/>
        </authorList>
    </citation>
    <scope>NUCLEOTIDE SEQUENCE [LARGE SCALE GENOMIC DNA]</scope>
    <source>
        <strain evidence="2 3">DD2</strain>
    </source>
</reference>
<dbReference type="EMBL" id="FO117623">
    <property type="protein sequence ID" value="CCG03627.1"/>
    <property type="molecule type" value="Genomic_DNA"/>
</dbReference>
<dbReference type="CDD" id="cd09598">
    <property type="entry name" value="M4_like"/>
    <property type="match status" value="1"/>
</dbReference>
<keyword evidence="3" id="KW-1185">Reference proteome</keyword>
<dbReference type="eggNOG" id="COG3590">
    <property type="taxonomic scope" value="Bacteria"/>
</dbReference>
<dbReference type="KEGG" id="bsd:BLASA_2755"/>
<dbReference type="Proteomes" id="UP000007517">
    <property type="component" value="Chromosome"/>
</dbReference>
<dbReference type="STRING" id="1146883.BLASA_2755"/>
<name>H6RJX4_BLASD</name>
<evidence type="ECO:0008006" key="4">
    <source>
        <dbReference type="Google" id="ProtNLM"/>
    </source>
</evidence>
<dbReference type="AlphaFoldDB" id="H6RJX4"/>
<evidence type="ECO:0000256" key="1">
    <source>
        <dbReference type="SAM" id="MobiDB-lite"/>
    </source>
</evidence>
<evidence type="ECO:0000313" key="3">
    <source>
        <dbReference type="Proteomes" id="UP000007517"/>
    </source>
</evidence>
<dbReference type="HOGENOM" id="CLU_027947_0_0_11"/>
<accession>H6RJX4</accession>
<dbReference type="SUPFAM" id="SSF55486">
    <property type="entry name" value="Metalloproteases ('zincins'), catalytic domain"/>
    <property type="match status" value="1"/>
</dbReference>
<dbReference type="OrthoDB" id="178184at2"/>
<sequence length="629" mass="69612">MTIATRNTPYVRAPDRRRLRAFAFDPMTSRLSGRYLTLDVPFEHDLQPGPCGELVQVVDFDATRDTWYQPLVLDDLAVLAQDGLLPMESDPRTHQQIVYAVAMSVIERFERFVGRRFRWRGEQKLRLVPHAFEGRNAFFDPGRRAVLFGYYKADRRDPGPNLPGQVIFTCLSSDIVAHEVTHAIVHRIRPYFMEPTNPDVLAWHEAFADLVALFQHFVHRDVVVRAVTATSGDIGKSEAIVDLAREFGQSTGQGAALRSAIGTPRTPDRFQTATEPHERGACFVAAVFDAYLDLHQAAIADLLRIATGGTGVLPAGRLHPDLVDRVAAEAVRMADRLLGMVVRAFDYLPVVDVTFGDVVRAVVTADRALFPDDTDNLRGTLVEALRRRGIYPPRVTSLADSALSWPSPDGLHLHGPGTSIDLQGWILSATMDLDPGGAAGPTRSVPPGVDPDDPAPSVTSAAPDEDESMYGQVVAWAREHAADIGFDRRYRIALRGVHVAYRRAADRQPRPEIILVLTQRRRDLEDQSLDENRRPVFRAGTTLIAGVDGRVEFMVAKPLPLTPETLAGLPPEHAGRRHHEAGEERLRALCDWIEQVEQSDALSAWTDEPALNRLDFAALHGDEAGRTPS</sequence>
<dbReference type="RefSeq" id="WP_014376510.1">
    <property type="nucleotide sequence ID" value="NC_016943.1"/>
</dbReference>
<reference evidence="3" key="2">
    <citation type="submission" date="2012-02" db="EMBL/GenBank/DDBJ databases">
        <title>Complete genome sequence of Blastococcus saxobsidens strain DD2.</title>
        <authorList>
            <person name="Genoscope."/>
        </authorList>
    </citation>
    <scope>NUCLEOTIDE SEQUENCE [LARGE SCALE GENOMIC DNA]</scope>
    <source>
        <strain evidence="3">DD2</strain>
    </source>
</reference>
<proteinExistence type="predicted"/>
<organism evidence="2 3">
    <name type="scientific">Blastococcus saxobsidens (strain DD2)</name>
    <dbReference type="NCBI Taxonomy" id="1146883"/>
    <lineage>
        <taxon>Bacteria</taxon>
        <taxon>Bacillati</taxon>
        <taxon>Actinomycetota</taxon>
        <taxon>Actinomycetes</taxon>
        <taxon>Geodermatophilales</taxon>
        <taxon>Geodermatophilaceae</taxon>
        <taxon>Blastococcus</taxon>
    </lineage>
</organism>